<evidence type="ECO:0000256" key="9">
    <source>
        <dbReference type="SAM" id="Phobius"/>
    </source>
</evidence>
<dbReference type="GO" id="GO:0033106">
    <property type="term" value="C:cis-Golgi network membrane"/>
    <property type="evidence" value="ECO:0007669"/>
    <property type="project" value="UniProtKB-ARBA"/>
</dbReference>
<dbReference type="GO" id="GO:0032588">
    <property type="term" value="C:trans-Golgi network membrane"/>
    <property type="evidence" value="ECO:0007669"/>
    <property type="project" value="UniProtKB-ARBA"/>
</dbReference>
<keyword evidence="5 9" id="KW-0812">Transmembrane</keyword>
<dbReference type="InterPro" id="IPR029044">
    <property type="entry name" value="Nucleotide-diphossugar_trans"/>
</dbReference>
<dbReference type="OrthoDB" id="3647at2759"/>
<comment type="subcellular location">
    <subcellularLocation>
        <location evidence="2">Golgi apparatus</location>
        <location evidence="2">cis-Golgi network membrane</location>
        <topology evidence="2">Multi-pass membrane protein</topology>
    </subcellularLocation>
    <subcellularLocation>
        <location evidence="1">Golgi apparatus</location>
        <location evidence="1">trans-Golgi network membrane</location>
        <topology evidence="1">Multi-pass membrane protein</topology>
    </subcellularLocation>
</comment>
<reference evidence="10 11" key="1">
    <citation type="submission" date="2016-07" db="EMBL/GenBank/DDBJ databases">
        <title>Pervasive Adenine N6-methylation of Active Genes in Fungi.</title>
        <authorList>
            <consortium name="DOE Joint Genome Institute"/>
            <person name="Mondo S.J."/>
            <person name="Dannebaum R.O."/>
            <person name="Kuo R.C."/>
            <person name="Labutti K."/>
            <person name="Haridas S."/>
            <person name="Kuo A."/>
            <person name="Salamov A."/>
            <person name="Ahrendt S.R."/>
            <person name="Lipzen A."/>
            <person name="Sullivan W."/>
            <person name="Andreopoulos W.B."/>
            <person name="Clum A."/>
            <person name="Lindquist E."/>
            <person name="Daum C."/>
            <person name="Ramamoorthy G.K."/>
            <person name="Gryganskyi A."/>
            <person name="Culley D."/>
            <person name="Magnuson J.K."/>
            <person name="James T.Y."/>
            <person name="O'Malley M.A."/>
            <person name="Stajich J.E."/>
            <person name="Spatafora J.W."/>
            <person name="Visel A."/>
            <person name="Grigoriev I.V."/>
        </authorList>
    </citation>
    <scope>NUCLEOTIDE SEQUENCE [LARGE SCALE GENOMIC DNA]</scope>
    <source>
        <strain evidence="10 11">12-1054</strain>
    </source>
</reference>
<feature type="transmembrane region" description="Helical" evidence="9">
    <location>
        <begin position="199"/>
        <end position="220"/>
    </location>
</feature>
<dbReference type="OMA" id="NRHSWSF"/>
<organism evidence="10 11">
    <name type="scientific">Protomyces lactucae-debilis</name>
    <dbReference type="NCBI Taxonomy" id="2754530"/>
    <lineage>
        <taxon>Eukaryota</taxon>
        <taxon>Fungi</taxon>
        <taxon>Dikarya</taxon>
        <taxon>Ascomycota</taxon>
        <taxon>Taphrinomycotina</taxon>
        <taxon>Taphrinomycetes</taxon>
        <taxon>Taphrinales</taxon>
        <taxon>Protomycetaceae</taxon>
        <taxon>Protomyces</taxon>
    </lineage>
</organism>
<dbReference type="GeneID" id="63788619"/>
<dbReference type="EMBL" id="MCFI01000024">
    <property type="protein sequence ID" value="ORY76062.1"/>
    <property type="molecule type" value="Genomic_DNA"/>
</dbReference>
<evidence type="ECO:0000313" key="11">
    <source>
        <dbReference type="Proteomes" id="UP000193685"/>
    </source>
</evidence>
<feature type="transmembrane region" description="Helical" evidence="9">
    <location>
        <begin position="270"/>
        <end position="292"/>
    </location>
</feature>
<evidence type="ECO:0000256" key="6">
    <source>
        <dbReference type="ARBA" id="ARBA00022989"/>
    </source>
</evidence>
<evidence type="ECO:0000256" key="8">
    <source>
        <dbReference type="ARBA" id="ARBA00023136"/>
    </source>
</evidence>
<dbReference type="PANTHER" id="PTHR32385">
    <property type="entry name" value="MANNOSYL PHOSPHORYLINOSITOL CERAMIDE SYNTHASE"/>
    <property type="match status" value="1"/>
</dbReference>
<dbReference type="GO" id="GO:0000030">
    <property type="term" value="F:mannosyltransferase activity"/>
    <property type="evidence" value="ECO:0007669"/>
    <property type="project" value="TreeGrafter"/>
</dbReference>
<dbReference type="Proteomes" id="UP000193685">
    <property type="component" value="Unassembled WGS sequence"/>
</dbReference>
<comment type="similarity">
    <text evidence="3">Belongs to the glycosyltransferase 32 family.</text>
</comment>
<dbReference type="FunFam" id="3.90.550.20:FF:000001">
    <property type="entry name" value="MIPC synthase subunit (SurA)"/>
    <property type="match status" value="1"/>
</dbReference>
<evidence type="ECO:0000256" key="4">
    <source>
        <dbReference type="ARBA" id="ARBA00022679"/>
    </source>
</evidence>
<keyword evidence="7" id="KW-0333">Golgi apparatus</keyword>
<protein>
    <submittedName>
        <fullName evidence="10">Mannosyl phosphorylinositol ceramide synthase SUR1</fullName>
    </submittedName>
</protein>
<proteinExistence type="inferred from homology"/>
<dbReference type="STRING" id="56484.A0A1Y2EWT2"/>
<keyword evidence="4" id="KW-0808">Transferase</keyword>
<keyword evidence="8 9" id="KW-0472">Membrane</keyword>
<dbReference type="AlphaFoldDB" id="A0A1Y2EWT2"/>
<dbReference type="GO" id="GO:0051999">
    <property type="term" value="P:mannosyl-inositol phosphorylceramide biosynthetic process"/>
    <property type="evidence" value="ECO:0007669"/>
    <property type="project" value="UniProtKB-ARBA"/>
</dbReference>
<evidence type="ECO:0000256" key="5">
    <source>
        <dbReference type="ARBA" id="ARBA00022692"/>
    </source>
</evidence>
<dbReference type="Gene3D" id="3.90.550.20">
    <property type="match status" value="1"/>
</dbReference>
<keyword evidence="11" id="KW-1185">Reference proteome</keyword>
<evidence type="ECO:0000256" key="3">
    <source>
        <dbReference type="ARBA" id="ARBA00009003"/>
    </source>
</evidence>
<keyword evidence="6 9" id="KW-1133">Transmembrane helix</keyword>
<dbReference type="InterPro" id="IPR051706">
    <property type="entry name" value="Glycosyltransferase_domain"/>
</dbReference>
<dbReference type="SUPFAM" id="SSF53448">
    <property type="entry name" value="Nucleotide-diphospho-sugar transferases"/>
    <property type="match status" value="1"/>
</dbReference>
<evidence type="ECO:0000256" key="7">
    <source>
        <dbReference type="ARBA" id="ARBA00023034"/>
    </source>
</evidence>
<evidence type="ECO:0000256" key="1">
    <source>
        <dbReference type="ARBA" id="ARBA00004166"/>
    </source>
</evidence>
<feature type="transmembrane region" description="Helical" evidence="9">
    <location>
        <begin position="6"/>
        <end position="31"/>
    </location>
</feature>
<dbReference type="Pfam" id="PF04488">
    <property type="entry name" value="Gly_transf_sug"/>
    <property type="match status" value="1"/>
</dbReference>
<evidence type="ECO:0000256" key="2">
    <source>
        <dbReference type="ARBA" id="ARBA00004257"/>
    </source>
</evidence>
<dbReference type="RefSeq" id="XP_040722515.1">
    <property type="nucleotide sequence ID" value="XM_040872020.1"/>
</dbReference>
<dbReference type="PANTHER" id="PTHR32385:SF20">
    <property type="entry name" value="MANNOSYL PHOSPHORYLINOSITOL CERAMIDE SYNTHASE CSH1-RELATED"/>
    <property type="match status" value="1"/>
</dbReference>
<comment type="caution">
    <text evidence="10">The sequence shown here is derived from an EMBL/GenBank/DDBJ whole genome shotgun (WGS) entry which is preliminary data.</text>
</comment>
<gene>
    <name evidence="10" type="ORF">BCR37DRAFT_403702</name>
</gene>
<evidence type="ECO:0000313" key="10">
    <source>
        <dbReference type="EMBL" id="ORY76062.1"/>
    </source>
</evidence>
<accession>A0A1Y2EWT2</accession>
<dbReference type="InterPro" id="IPR007577">
    <property type="entry name" value="GlycoTrfase_DXD_sugar-bd_CS"/>
</dbReference>
<name>A0A1Y2EWT2_PROLT</name>
<sequence length="324" mass="38074">MRRSVAIFFLCQFIILGSLCWSCRWLFVLLVDTGASDAIRSIEIPGMGSQLIETRPQLVPKIIHQTWKNETIPAHWVEPHETCKALHPDYKHILWTDAMGREFIKREYPWFLEQFDNYPYNIQRADAIRYFILSHYGGIYIDLDDGCNRKLDPLLSFSAFVRKTKPTGISNDIMGSIPQHPFFKDVIENLRPMARDWKLPYLTVMASTGPLFLSLVWLSYKRGTVLDEDRVRIIMPDEYMYRPWSFFLHYEGSSWHDGDSGLIFWMKSHWFLLFVVGWIIGLSVIAGMYVFMQRLKQRRDPSRPAKLDAYRALKQMEEGSSRTQ</sequence>